<dbReference type="InterPro" id="IPR036188">
    <property type="entry name" value="FAD/NAD-bd_sf"/>
</dbReference>
<sequence>MLLEIKLENLPNHAKEAKVTEVCKKAGDKVNGNDILFTVEANKSAMEIYADAVGIMEKITVQVGDLVKVGQVVAIIDGEKVQAHNTTNQFDYFANLLKPMKQEIKTDVAIIGGGPGGYVAAVKAAQLGANVVLIEKDSLGGTCLNRGCIPTKALVRSAEIYSHLKNAEHYGCLASHVSLDMKKVLNRKNTVVNQLVQGIKYLLDKHKVKVIQGVGELLDTETVFIRNKTHETYVKAKNIIIATGSKKAVPPIPDLDLENIIDSDQALQLDKLPDKLVIIGGGVIGMEFAFIYANFGVKVSVIEYFDEILASCDSDICEEIGQIAAAKGISVYKGARLKKIIKSEDGQCIVSFIKDKEYYLTADKVLVAVGRQPELDGLGIEKLGIELNEHGKGIKVNSKMQTNISNIYAIGDVTNKVLLAHVASHQGIVAVKNIMGQPCEMDYEVIPSAIFTDPEIAVVGMTEKMAQKTGVSLEVGKFPFAASGKALTLGEYRGFVKVIKDKATGKLIGGAIIGPHATDLIAELALAIKNQLTPEQVIEVIHAHPTTAETIHETVLSLEGSAIHF</sequence>
<keyword evidence="12 17" id="KW-0676">Redox-active center</keyword>
<keyword evidence="20" id="KW-1185">Reference proteome</keyword>
<dbReference type="PROSITE" id="PS00189">
    <property type="entry name" value="LIPOYL"/>
    <property type="match status" value="1"/>
</dbReference>
<evidence type="ECO:0000313" key="20">
    <source>
        <dbReference type="Proteomes" id="UP000515847"/>
    </source>
</evidence>
<evidence type="ECO:0000256" key="12">
    <source>
        <dbReference type="ARBA" id="ARBA00023284"/>
    </source>
</evidence>
<dbReference type="InterPro" id="IPR023753">
    <property type="entry name" value="FAD/NAD-binding_dom"/>
</dbReference>
<keyword evidence="11" id="KW-1015">Disulfide bond</keyword>
<dbReference type="PRINTS" id="PR00368">
    <property type="entry name" value="FADPNR"/>
</dbReference>
<evidence type="ECO:0000256" key="6">
    <source>
        <dbReference type="ARBA" id="ARBA00022630"/>
    </source>
</evidence>
<dbReference type="SUPFAM" id="SSF55424">
    <property type="entry name" value="FAD/NAD-linked reductases, dimerisation (C-terminal) domain"/>
    <property type="match status" value="1"/>
</dbReference>
<feature type="disulfide bond" description="Redox-active" evidence="16">
    <location>
        <begin position="143"/>
        <end position="148"/>
    </location>
</feature>
<protein>
    <recommendedName>
        <fullName evidence="4 17">Dihydrolipoyl dehydrogenase</fullName>
        <ecNumber evidence="3 17">1.8.1.4</ecNumber>
    </recommendedName>
</protein>
<dbReference type="InterPro" id="IPR004099">
    <property type="entry name" value="Pyr_nucl-diS_OxRdtase_dimer"/>
</dbReference>
<dbReference type="OrthoDB" id="9807946at2"/>
<evidence type="ECO:0000256" key="2">
    <source>
        <dbReference type="ARBA" id="ARBA00007532"/>
    </source>
</evidence>
<evidence type="ECO:0000313" key="19">
    <source>
        <dbReference type="EMBL" id="QNB46796.1"/>
    </source>
</evidence>
<evidence type="ECO:0000256" key="11">
    <source>
        <dbReference type="ARBA" id="ARBA00023157"/>
    </source>
</evidence>
<dbReference type="FunFam" id="3.30.390.30:FF:000001">
    <property type="entry name" value="Dihydrolipoyl dehydrogenase"/>
    <property type="match status" value="1"/>
</dbReference>
<dbReference type="InterPro" id="IPR050151">
    <property type="entry name" value="Class-I_Pyr_Nuc-Dis_Oxidored"/>
</dbReference>
<comment type="subcellular location">
    <subcellularLocation>
        <location evidence="1">Cytoplasm</location>
    </subcellularLocation>
</comment>
<dbReference type="InterPro" id="IPR012999">
    <property type="entry name" value="Pyr_OxRdtase_I_AS"/>
</dbReference>
<feature type="binding site" evidence="15">
    <location>
        <position position="370"/>
    </location>
    <ligand>
        <name>NAD(+)</name>
        <dbReference type="ChEBI" id="CHEBI:57540"/>
    </ligand>
</feature>
<dbReference type="Pfam" id="PF00364">
    <property type="entry name" value="Biotin_lipoyl"/>
    <property type="match status" value="1"/>
</dbReference>
<dbReference type="InterPro" id="IPR016156">
    <property type="entry name" value="FAD/NAD-linked_Rdtase_dimer_sf"/>
</dbReference>
<keyword evidence="5" id="KW-0963">Cytoplasm</keyword>
<dbReference type="SUPFAM" id="SSF51230">
    <property type="entry name" value="Single hybrid motif"/>
    <property type="match status" value="1"/>
</dbReference>
<feature type="binding site" evidence="15">
    <location>
        <position position="412"/>
    </location>
    <ligand>
        <name>FAD</name>
        <dbReference type="ChEBI" id="CHEBI:57692"/>
    </ligand>
</feature>
<evidence type="ECO:0000256" key="3">
    <source>
        <dbReference type="ARBA" id="ARBA00012608"/>
    </source>
</evidence>
<feature type="binding site" evidence="15">
    <location>
        <position position="152"/>
    </location>
    <ligand>
        <name>FAD</name>
        <dbReference type="ChEBI" id="CHEBI:57692"/>
    </ligand>
</feature>
<dbReference type="RefSeq" id="WP_034420183.1">
    <property type="nucleotide sequence ID" value="NZ_CP045798.1"/>
</dbReference>
<dbReference type="GO" id="GO:0004148">
    <property type="term" value="F:dihydrolipoyl dehydrogenase (NADH) activity"/>
    <property type="evidence" value="ECO:0007669"/>
    <property type="project" value="UniProtKB-EC"/>
</dbReference>
<dbReference type="SUPFAM" id="SSF51905">
    <property type="entry name" value="FAD/NAD(P)-binding domain"/>
    <property type="match status" value="1"/>
</dbReference>
<comment type="similarity">
    <text evidence="2 17">Belongs to the class-I pyridine nucleotide-disulfide oxidoreductase family.</text>
</comment>
<evidence type="ECO:0000256" key="10">
    <source>
        <dbReference type="ARBA" id="ARBA00023027"/>
    </source>
</evidence>
<dbReference type="Gene3D" id="3.30.390.30">
    <property type="match status" value="1"/>
</dbReference>
<feature type="active site" description="Proton acceptor" evidence="14">
    <location>
        <position position="544"/>
    </location>
</feature>
<accession>A0A7G6E3Z2</accession>
<evidence type="ECO:0000256" key="8">
    <source>
        <dbReference type="ARBA" id="ARBA00022827"/>
    </source>
</evidence>
<dbReference type="InterPro" id="IPR001100">
    <property type="entry name" value="Pyr_nuc-diS_OxRdtase"/>
</dbReference>
<dbReference type="PANTHER" id="PTHR22912">
    <property type="entry name" value="DISULFIDE OXIDOREDUCTASE"/>
    <property type="match status" value="1"/>
</dbReference>
<dbReference type="CDD" id="cd06849">
    <property type="entry name" value="lipoyl_domain"/>
    <property type="match status" value="1"/>
</dbReference>
<dbReference type="GO" id="GO:0006103">
    <property type="term" value="P:2-oxoglutarate metabolic process"/>
    <property type="evidence" value="ECO:0007669"/>
    <property type="project" value="TreeGrafter"/>
</dbReference>
<dbReference type="EC" id="1.8.1.4" evidence="3 17"/>
<feature type="binding site" evidence="15">
    <location>
        <begin position="280"/>
        <end position="287"/>
    </location>
    <ligand>
        <name>NAD(+)</name>
        <dbReference type="ChEBI" id="CHEBI:57540"/>
    </ligand>
</feature>
<keyword evidence="6 17" id="KW-0285">Flavoprotein</keyword>
<keyword evidence="9 17" id="KW-0560">Oxidoreductase</keyword>
<dbReference type="Proteomes" id="UP000515847">
    <property type="component" value="Chromosome"/>
</dbReference>
<keyword evidence="15" id="KW-0547">Nucleotide-binding</keyword>
<evidence type="ECO:0000256" key="15">
    <source>
        <dbReference type="PIRSR" id="PIRSR000350-3"/>
    </source>
</evidence>
<dbReference type="Gene3D" id="2.40.50.100">
    <property type="match status" value="1"/>
</dbReference>
<dbReference type="GO" id="GO:0005737">
    <property type="term" value="C:cytoplasm"/>
    <property type="evidence" value="ECO:0007669"/>
    <property type="project" value="UniProtKB-SubCell"/>
</dbReference>
<dbReference type="Gene3D" id="3.50.50.60">
    <property type="entry name" value="FAD/NAD(P)-binding domain"/>
    <property type="match status" value="2"/>
</dbReference>
<evidence type="ECO:0000256" key="7">
    <source>
        <dbReference type="ARBA" id="ARBA00022823"/>
    </source>
</evidence>
<dbReference type="PRINTS" id="PR00411">
    <property type="entry name" value="PNDRDTASEI"/>
</dbReference>
<feature type="domain" description="Lipoyl-binding" evidence="18">
    <location>
        <begin position="2"/>
        <end position="77"/>
    </location>
</feature>
<feature type="binding site" evidence="15">
    <location>
        <begin position="243"/>
        <end position="245"/>
    </location>
    <ligand>
        <name>FAD</name>
        <dbReference type="ChEBI" id="CHEBI:57692"/>
    </ligand>
</feature>
<evidence type="ECO:0000256" key="9">
    <source>
        <dbReference type="ARBA" id="ARBA00023002"/>
    </source>
</evidence>
<dbReference type="PANTHER" id="PTHR22912:SF217">
    <property type="entry name" value="DIHYDROLIPOYL DEHYDROGENASE"/>
    <property type="match status" value="1"/>
</dbReference>
<feature type="binding site" evidence="15">
    <location>
        <position position="303"/>
    </location>
    <ligand>
        <name>NAD(+)</name>
        <dbReference type="ChEBI" id="CHEBI:57540"/>
    </ligand>
</feature>
<dbReference type="AlphaFoldDB" id="A0A7G6E3Z2"/>
<dbReference type="InterPro" id="IPR000089">
    <property type="entry name" value="Biotin_lipoyl"/>
</dbReference>
<comment type="cofactor">
    <cofactor evidence="15 17">
        <name>FAD</name>
        <dbReference type="ChEBI" id="CHEBI:57692"/>
    </cofactor>
    <text evidence="15 17">Binds 1 FAD per subunit.</text>
</comment>
<dbReference type="InterPro" id="IPR003016">
    <property type="entry name" value="2-oxoA_DH_lipoyl-BS"/>
</dbReference>
<evidence type="ECO:0000256" key="4">
    <source>
        <dbReference type="ARBA" id="ARBA00016961"/>
    </source>
</evidence>
<proteinExistence type="inferred from homology"/>
<evidence type="ECO:0000256" key="5">
    <source>
        <dbReference type="ARBA" id="ARBA00022490"/>
    </source>
</evidence>
<dbReference type="GO" id="GO:0050660">
    <property type="term" value="F:flavin adenine dinucleotide binding"/>
    <property type="evidence" value="ECO:0007669"/>
    <property type="project" value="InterPro"/>
</dbReference>
<dbReference type="InterPro" id="IPR006258">
    <property type="entry name" value="Lipoamide_DH"/>
</dbReference>
<keyword evidence="7" id="KW-0450">Lipoyl</keyword>
<organism evidence="19 20">
    <name type="scientific">Thermanaerosceptrum fracticalcis</name>
    <dbReference type="NCBI Taxonomy" id="1712410"/>
    <lineage>
        <taxon>Bacteria</taxon>
        <taxon>Bacillati</taxon>
        <taxon>Bacillota</taxon>
        <taxon>Clostridia</taxon>
        <taxon>Eubacteriales</taxon>
        <taxon>Peptococcaceae</taxon>
        <taxon>Thermanaerosceptrum</taxon>
    </lineage>
</organism>
<dbReference type="PROSITE" id="PS00076">
    <property type="entry name" value="PYRIDINE_REDOX_1"/>
    <property type="match status" value="1"/>
</dbReference>
<dbReference type="Pfam" id="PF07992">
    <property type="entry name" value="Pyr_redox_2"/>
    <property type="match status" value="1"/>
</dbReference>
<keyword evidence="8 15" id="KW-0274">FAD</keyword>
<evidence type="ECO:0000256" key="16">
    <source>
        <dbReference type="PIRSR" id="PIRSR000350-4"/>
    </source>
</evidence>
<dbReference type="PIRSF" id="PIRSF000350">
    <property type="entry name" value="Mercury_reductase_MerA"/>
    <property type="match status" value="1"/>
</dbReference>
<dbReference type="PROSITE" id="PS50968">
    <property type="entry name" value="BIOTINYL_LIPOYL"/>
    <property type="match status" value="1"/>
</dbReference>
<evidence type="ECO:0000256" key="17">
    <source>
        <dbReference type="RuleBase" id="RU003692"/>
    </source>
</evidence>
<evidence type="ECO:0000259" key="18">
    <source>
        <dbReference type="PROSITE" id="PS50968"/>
    </source>
</evidence>
<evidence type="ECO:0000256" key="14">
    <source>
        <dbReference type="PIRSR" id="PIRSR000350-2"/>
    </source>
</evidence>
<dbReference type="InterPro" id="IPR011053">
    <property type="entry name" value="Single_hybrid_motif"/>
</dbReference>
<dbReference type="EMBL" id="CP045798">
    <property type="protein sequence ID" value="QNB46796.1"/>
    <property type="molecule type" value="Genomic_DNA"/>
</dbReference>
<keyword evidence="10 15" id="KW-0520">NAD</keyword>
<evidence type="ECO:0000256" key="1">
    <source>
        <dbReference type="ARBA" id="ARBA00004496"/>
    </source>
</evidence>
<evidence type="ECO:0000256" key="13">
    <source>
        <dbReference type="ARBA" id="ARBA00049187"/>
    </source>
</evidence>
<dbReference type="Pfam" id="PF02852">
    <property type="entry name" value="Pyr_redox_dim"/>
    <property type="match status" value="1"/>
</dbReference>
<comment type="miscellaneous">
    <text evidence="17">The active site is a redox-active disulfide bond.</text>
</comment>
<name>A0A7G6E3Z2_THEFR</name>
<dbReference type="KEGG" id="tfr:BR63_11035"/>
<comment type="catalytic activity">
    <reaction evidence="13 17">
        <text>N(6)-[(R)-dihydrolipoyl]-L-lysyl-[protein] + NAD(+) = N(6)-[(R)-lipoyl]-L-lysyl-[protein] + NADH + H(+)</text>
        <dbReference type="Rhea" id="RHEA:15045"/>
        <dbReference type="Rhea" id="RHEA-COMP:10474"/>
        <dbReference type="Rhea" id="RHEA-COMP:10475"/>
        <dbReference type="ChEBI" id="CHEBI:15378"/>
        <dbReference type="ChEBI" id="CHEBI:57540"/>
        <dbReference type="ChEBI" id="CHEBI:57945"/>
        <dbReference type="ChEBI" id="CHEBI:83099"/>
        <dbReference type="ChEBI" id="CHEBI:83100"/>
        <dbReference type="EC" id="1.8.1.4"/>
    </reaction>
</comment>
<gene>
    <name evidence="19" type="primary">lpdA</name>
    <name evidence="19" type="ORF">BR63_11035</name>
</gene>
<dbReference type="NCBIfam" id="TIGR01350">
    <property type="entry name" value="lipoamide_DH"/>
    <property type="match status" value="1"/>
</dbReference>
<reference evidence="19 20" key="1">
    <citation type="journal article" date="2019" name="Front. Microbiol.">
        <title>Thermoanaerosceptrum fracticalcis gen. nov. sp. nov., a Novel Fumarate-Fermenting Microorganism From a Deep Fractured Carbonate Aquifer of the US Great Basin.</title>
        <authorList>
            <person name="Hamilton-Brehm S.D."/>
            <person name="Stewart L.E."/>
            <person name="Zavarin M."/>
            <person name="Caldwell M."/>
            <person name="Lawson P.A."/>
            <person name="Onstott T.C."/>
            <person name="Grzymski J."/>
            <person name="Neveux I."/>
            <person name="Lollar B.S."/>
            <person name="Russell C.E."/>
            <person name="Moser D.P."/>
        </authorList>
    </citation>
    <scope>NUCLEOTIDE SEQUENCE [LARGE SCALE GENOMIC DNA]</scope>
    <source>
        <strain evidence="19 20">DRI-13</strain>
    </source>
</reference>
<feature type="binding site" evidence="15">
    <location>
        <position position="215"/>
    </location>
    <ligand>
        <name>FAD</name>
        <dbReference type="ChEBI" id="CHEBI:57692"/>
    </ligand>
</feature>